<evidence type="ECO:0000313" key="2">
    <source>
        <dbReference type="EMBL" id="KIR24277.1"/>
    </source>
</evidence>
<proteinExistence type="predicted"/>
<keyword evidence="1" id="KW-0472">Membrane</keyword>
<feature type="transmembrane region" description="Helical" evidence="1">
    <location>
        <begin position="30"/>
        <end position="47"/>
    </location>
</feature>
<feature type="transmembrane region" description="Helical" evidence="1">
    <location>
        <begin position="7"/>
        <end position="24"/>
    </location>
</feature>
<evidence type="ECO:0000256" key="1">
    <source>
        <dbReference type="SAM" id="Phobius"/>
    </source>
</evidence>
<evidence type="ECO:0000313" key="3">
    <source>
        <dbReference type="Proteomes" id="UP000032210"/>
    </source>
</evidence>
<gene>
    <name evidence="2" type="ORF">PFLU3_01670</name>
</gene>
<name>A0A0D0RXA8_PSEFL</name>
<dbReference type="Proteomes" id="UP000032210">
    <property type="component" value="Unassembled WGS sequence"/>
</dbReference>
<dbReference type="AlphaFoldDB" id="A0A0D0RXA8"/>
<dbReference type="RefSeq" id="WP_043046362.1">
    <property type="nucleotide sequence ID" value="NZ_JXCQ01000002.1"/>
</dbReference>
<accession>A0A0D0RXA8</accession>
<dbReference type="PATRIC" id="fig|294.125.peg.174"/>
<dbReference type="EMBL" id="JXCQ01000002">
    <property type="protein sequence ID" value="KIR24277.1"/>
    <property type="molecule type" value="Genomic_DNA"/>
</dbReference>
<keyword evidence="1" id="KW-0812">Transmembrane</keyword>
<sequence>MLEKPILRQVVGWVVVVPLLVSFLRLPFPLGWLLILGSIAASVYGVRFASRHASRRVTFFALIMTVLNVISLATGHASVLVALYWISWLYWYPYYSSWVYWSF</sequence>
<comment type="caution">
    <text evidence="2">The sequence shown here is derived from an EMBL/GenBank/DDBJ whole genome shotgun (WGS) entry which is preliminary data.</text>
</comment>
<protein>
    <submittedName>
        <fullName evidence="2">Uncharacterized protein</fullName>
    </submittedName>
</protein>
<keyword evidence="1" id="KW-1133">Transmembrane helix</keyword>
<feature type="transmembrane region" description="Helical" evidence="1">
    <location>
        <begin position="59"/>
        <end position="86"/>
    </location>
</feature>
<organism evidence="2 3">
    <name type="scientific">Pseudomonas fluorescens</name>
    <dbReference type="NCBI Taxonomy" id="294"/>
    <lineage>
        <taxon>Bacteria</taxon>
        <taxon>Pseudomonadati</taxon>
        <taxon>Pseudomonadota</taxon>
        <taxon>Gammaproteobacteria</taxon>
        <taxon>Pseudomonadales</taxon>
        <taxon>Pseudomonadaceae</taxon>
        <taxon>Pseudomonas</taxon>
    </lineage>
</organism>
<reference evidence="2 3" key="1">
    <citation type="submission" date="2015-01" db="EMBL/GenBank/DDBJ databases">
        <title>Genome sequence of the beneficial rhizobacterium Pseudomonas fluorescens 2-79.</title>
        <authorList>
            <person name="Thuermer A."/>
            <person name="Daniel R."/>
        </authorList>
    </citation>
    <scope>NUCLEOTIDE SEQUENCE [LARGE SCALE GENOMIC DNA]</scope>
    <source>
        <strain evidence="2 3">2-79</strain>
    </source>
</reference>